<evidence type="ECO:0000313" key="1">
    <source>
        <dbReference type="EMBL" id="GGB55608.1"/>
    </source>
</evidence>
<dbReference type="Proteomes" id="UP000646152">
    <property type="component" value="Unassembled WGS sequence"/>
</dbReference>
<name>A0ABQ1J295_9GAMM</name>
<protein>
    <recommendedName>
        <fullName evidence="3">Transposase</fullName>
    </recommendedName>
</protein>
<dbReference type="EMBL" id="BMKE01000076">
    <property type="protein sequence ID" value="GGB55608.1"/>
    <property type="molecule type" value="Genomic_DNA"/>
</dbReference>
<organism evidence="1 2">
    <name type="scientific">Oceanisphaera marina</name>
    <dbReference type="NCBI Taxonomy" id="2017550"/>
    <lineage>
        <taxon>Bacteria</taxon>
        <taxon>Pseudomonadati</taxon>
        <taxon>Pseudomonadota</taxon>
        <taxon>Gammaproteobacteria</taxon>
        <taxon>Aeromonadales</taxon>
        <taxon>Aeromonadaceae</taxon>
        <taxon>Oceanisphaera</taxon>
    </lineage>
</organism>
<proteinExistence type="predicted"/>
<evidence type="ECO:0000313" key="2">
    <source>
        <dbReference type="Proteomes" id="UP000646152"/>
    </source>
</evidence>
<comment type="caution">
    <text evidence="1">The sequence shown here is derived from an EMBL/GenBank/DDBJ whole genome shotgun (WGS) entry which is preliminary data.</text>
</comment>
<reference evidence="2" key="1">
    <citation type="journal article" date="2019" name="Int. J. Syst. Evol. Microbiol.">
        <title>The Global Catalogue of Microorganisms (GCM) 10K type strain sequencing project: providing services to taxonomists for standard genome sequencing and annotation.</title>
        <authorList>
            <consortium name="The Broad Institute Genomics Platform"/>
            <consortium name="The Broad Institute Genome Sequencing Center for Infectious Disease"/>
            <person name="Wu L."/>
            <person name="Ma J."/>
        </authorList>
    </citation>
    <scope>NUCLEOTIDE SEQUENCE [LARGE SCALE GENOMIC DNA]</scope>
    <source>
        <strain evidence="2">CGMCC 1.15923</strain>
    </source>
</reference>
<keyword evidence="2" id="KW-1185">Reference proteome</keyword>
<dbReference type="RefSeq" id="WP_229668009.1">
    <property type="nucleotide sequence ID" value="NZ_BMKE01000076.1"/>
</dbReference>
<evidence type="ECO:0008006" key="3">
    <source>
        <dbReference type="Google" id="ProtNLM"/>
    </source>
</evidence>
<accession>A0ABQ1J295</accession>
<gene>
    <name evidence="1" type="ORF">GCM10011502_30500</name>
</gene>
<sequence>MVLKHLPLKGKPTIRYYGLYHPTVVEKLNVARAQCKQPTFITALLPTWQEMLNKLGTTLICPTCGATERIAAAPLKR</sequence>